<keyword evidence="3" id="KW-1185">Reference proteome</keyword>
<reference evidence="2 3" key="1">
    <citation type="journal article" date="2023" name="Plants (Basel)">
        <title>Bridging the Gap: Combining Genomics and Transcriptomics Approaches to Understand Stylosanthes scabra, an Orphan Legume from the Brazilian Caatinga.</title>
        <authorList>
            <person name="Ferreira-Neto J.R.C."/>
            <person name="da Silva M.D."/>
            <person name="Binneck E."/>
            <person name="de Melo N.F."/>
            <person name="da Silva R.H."/>
            <person name="de Melo A.L.T.M."/>
            <person name="Pandolfi V."/>
            <person name="Bustamante F.O."/>
            <person name="Brasileiro-Vidal A.C."/>
            <person name="Benko-Iseppon A.M."/>
        </authorList>
    </citation>
    <scope>NUCLEOTIDE SEQUENCE [LARGE SCALE GENOMIC DNA]</scope>
    <source>
        <tissue evidence="2">Leaves</tissue>
    </source>
</reference>
<evidence type="ECO:0000313" key="3">
    <source>
        <dbReference type="Proteomes" id="UP001341840"/>
    </source>
</evidence>
<evidence type="ECO:0000313" key="2">
    <source>
        <dbReference type="EMBL" id="MED6107664.1"/>
    </source>
</evidence>
<accession>A0ABU6Q783</accession>
<gene>
    <name evidence="2" type="ORF">PIB30_016107</name>
</gene>
<protein>
    <submittedName>
        <fullName evidence="2">Uncharacterized protein</fullName>
    </submittedName>
</protein>
<dbReference type="EMBL" id="JASCZI010000045">
    <property type="protein sequence ID" value="MED6107664.1"/>
    <property type="molecule type" value="Genomic_DNA"/>
</dbReference>
<sequence length="205" mass="23137">MSSWPAFRNRISSLLYFLHDETDCTLLSTTGCIPLVHRPLRDLLAVFIGNARVHRVRLCRQWLRLRFRAQCTLCRVPPCAMPDVIAVSFLVVKWHHLLLLLLHLCRVTMNHLPRRTIRQQRWWETPMSLTLPSECFTEPPRLIILKLHMDRSASTDSAPSSHHSSGSSSDSVSLGYGSASSGSASDGASDDDLVNRYFTGTFPPP</sequence>
<dbReference type="Proteomes" id="UP001341840">
    <property type="component" value="Unassembled WGS sequence"/>
</dbReference>
<comment type="caution">
    <text evidence="2">The sequence shown here is derived from an EMBL/GenBank/DDBJ whole genome shotgun (WGS) entry which is preliminary data.</text>
</comment>
<proteinExistence type="predicted"/>
<feature type="region of interest" description="Disordered" evidence="1">
    <location>
        <begin position="153"/>
        <end position="192"/>
    </location>
</feature>
<feature type="compositionally biased region" description="Low complexity" evidence="1">
    <location>
        <begin position="154"/>
        <end position="187"/>
    </location>
</feature>
<evidence type="ECO:0000256" key="1">
    <source>
        <dbReference type="SAM" id="MobiDB-lite"/>
    </source>
</evidence>
<name>A0ABU6Q783_9FABA</name>
<organism evidence="2 3">
    <name type="scientific">Stylosanthes scabra</name>
    <dbReference type="NCBI Taxonomy" id="79078"/>
    <lineage>
        <taxon>Eukaryota</taxon>
        <taxon>Viridiplantae</taxon>
        <taxon>Streptophyta</taxon>
        <taxon>Embryophyta</taxon>
        <taxon>Tracheophyta</taxon>
        <taxon>Spermatophyta</taxon>
        <taxon>Magnoliopsida</taxon>
        <taxon>eudicotyledons</taxon>
        <taxon>Gunneridae</taxon>
        <taxon>Pentapetalae</taxon>
        <taxon>rosids</taxon>
        <taxon>fabids</taxon>
        <taxon>Fabales</taxon>
        <taxon>Fabaceae</taxon>
        <taxon>Papilionoideae</taxon>
        <taxon>50 kb inversion clade</taxon>
        <taxon>dalbergioids sensu lato</taxon>
        <taxon>Dalbergieae</taxon>
        <taxon>Pterocarpus clade</taxon>
        <taxon>Stylosanthes</taxon>
    </lineage>
</organism>